<feature type="binding site" evidence="7">
    <location>
        <position position="171"/>
    </location>
    <ligand>
        <name>Mg(2+)</name>
        <dbReference type="ChEBI" id="CHEBI:18420"/>
    </ligand>
</feature>
<feature type="region of interest" description="Disordered" evidence="8">
    <location>
        <begin position="337"/>
        <end position="382"/>
    </location>
</feature>
<evidence type="ECO:0000313" key="11">
    <source>
        <dbReference type="EMBL" id="AXA36543.1"/>
    </source>
</evidence>
<dbReference type="AlphaFoldDB" id="A0A2Z4Y7Y2"/>
<dbReference type="PROSITE" id="PS51883">
    <property type="entry name" value="OBG"/>
    <property type="match status" value="1"/>
</dbReference>
<dbReference type="GO" id="GO:0005525">
    <property type="term" value="F:GTP binding"/>
    <property type="evidence" value="ECO:0007669"/>
    <property type="project" value="UniProtKB-UniRule"/>
</dbReference>
<feature type="compositionally biased region" description="Low complexity" evidence="8">
    <location>
        <begin position="338"/>
        <end position="356"/>
    </location>
</feature>
<keyword evidence="5 7" id="KW-0460">Magnesium</keyword>
<dbReference type="InterPro" id="IPR006073">
    <property type="entry name" value="GTP-bd"/>
</dbReference>
<keyword evidence="6 7" id="KW-0342">GTP-binding</keyword>
<dbReference type="PROSITE" id="PS00905">
    <property type="entry name" value="GTP1_OBG"/>
    <property type="match status" value="1"/>
</dbReference>
<comment type="cofactor">
    <cofactor evidence="7">
        <name>Mg(2+)</name>
        <dbReference type="ChEBI" id="CHEBI:18420"/>
    </cofactor>
</comment>
<name>A0A2Z4Y7Y2_SUMC1</name>
<evidence type="ECO:0000313" key="12">
    <source>
        <dbReference type="Proteomes" id="UP000262583"/>
    </source>
</evidence>
<dbReference type="PIRSF" id="PIRSF002401">
    <property type="entry name" value="GTP_bd_Obg/CgtA"/>
    <property type="match status" value="1"/>
</dbReference>
<dbReference type="Pfam" id="PF01926">
    <property type="entry name" value="MMR_HSR1"/>
    <property type="match status" value="1"/>
</dbReference>
<dbReference type="KEGG" id="schv:BRCON_1766"/>
<dbReference type="Proteomes" id="UP000262583">
    <property type="component" value="Chromosome"/>
</dbReference>
<feature type="domain" description="Obg" evidence="10">
    <location>
        <begin position="1"/>
        <end position="157"/>
    </location>
</feature>
<keyword evidence="4 7" id="KW-0378">Hydrolase</keyword>
<dbReference type="GO" id="GO:0003924">
    <property type="term" value="F:GTPase activity"/>
    <property type="evidence" value="ECO:0007669"/>
    <property type="project" value="UniProtKB-UniRule"/>
</dbReference>
<feature type="domain" description="OBG-type G" evidence="9">
    <location>
        <begin position="158"/>
        <end position="333"/>
    </location>
</feature>
<dbReference type="InterPro" id="IPR036726">
    <property type="entry name" value="GTP1_OBG_dom_sf"/>
</dbReference>
<dbReference type="NCBIfam" id="NF008955">
    <property type="entry name" value="PRK12297.1"/>
    <property type="match status" value="1"/>
</dbReference>
<dbReference type="Gene3D" id="3.40.50.300">
    <property type="entry name" value="P-loop containing nucleotide triphosphate hydrolases"/>
    <property type="match status" value="1"/>
</dbReference>
<proteinExistence type="inferred from homology"/>
<dbReference type="SUPFAM" id="SSF52540">
    <property type="entry name" value="P-loop containing nucleoside triphosphate hydrolases"/>
    <property type="match status" value="1"/>
</dbReference>
<dbReference type="Pfam" id="PF01018">
    <property type="entry name" value="GTP1_OBG"/>
    <property type="match status" value="1"/>
</dbReference>
<dbReference type="InterPro" id="IPR006169">
    <property type="entry name" value="GTP1_OBG_dom"/>
</dbReference>
<evidence type="ECO:0000259" key="9">
    <source>
        <dbReference type="PROSITE" id="PS51710"/>
    </source>
</evidence>
<feature type="binding site" evidence="7">
    <location>
        <begin position="211"/>
        <end position="214"/>
    </location>
    <ligand>
        <name>GTP</name>
        <dbReference type="ChEBI" id="CHEBI:37565"/>
    </ligand>
</feature>
<dbReference type="PROSITE" id="PS51710">
    <property type="entry name" value="G_OBG"/>
    <property type="match status" value="1"/>
</dbReference>
<sequence>MFVDYAKIYLEAGDGGTGCVSFRREKYVPHGGPDGGDGGRGGHIYLVADPHVVTLLDFKYRPHYRAKRGQHGMGSNCSGRDAEDLYLHVPLGTVVSDEHGNHLADLVEPGQVFLAARGGRGGRGNQHFATPTNKAPRKFEYGEKGERRTLILELKLIADVGLIGLPNAGKSTLLATLTAATPKIAPYPFTTIHPNLGVMEFDDATRCTLADIPGLIEGAHRGAGLGHRFLRHIERTKLLVHLIAPPEQPPLDDFEAYRYARELVNRELAQYSATLAAKPQIVCLSKCDLLEPTTVEALVRQFREREGVEILPISAQAHTGLERLKSEIQKALRNLTDSESMPSVAVPASSLPASSSTTDDAEQLAGSETGEPTDETCNTDAN</sequence>
<dbReference type="PRINTS" id="PR00326">
    <property type="entry name" value="GTP1OBG"/>
</dbReference>
<organism evidence="11 12">
    <name type="scientific">Sumerlaea chitinivorans</name>
    <dbReference type="NCBI Taxonomy" id="2250252"/>
    <lineage>
        <taxon>Bacteria</taxon>
        <taxon>Candidatus Sumerlaeota</taxon>
        <taxon>Candidatus Sumerlaeia</taxon>
        <taxon>Candidatus Sumerlaeales</taxon>
        <taxon>Candidatus Sumerlaeaceae</taxon>
        <taxon>Candidatus Sumerlaea</taxon>
    </lineage>
</organism>
<evidence type="ECO:0000256" key="7">
    <source>
        <dbReference type="HAMAP-Rule" id="MF_01454"/>
    </source>
</evidence>
<keyword evidence="3 7" id="KW-0547">Nucleotide-binding</keyword>
<feature type="binding site" evidence="7">
    <location>
        <begin position="285"/>
        <end position="288"/>
    </location>
    <ligand>
        <name>GTP</name>
        <dbReference type="ChEBI" id="CHEBI:37565"/>
    </ligand>
</feature>
<comment type="function">
    <text evidence="7">An essential GTPase which binds GTP, GDP and possibly (p)ppGpp with moderate affinity, with high nucleotide exchange rates and a fairly low GTP hydrolysis rate. Plays a role in control of the cell cycle, stress response, ribosome biogenesis and in those bacteria that undergo differentiation, in morphogenesis control.</text>
</comment>
<accession>A0A2Z4Y7Y2</accession>
<dbReference type="GO" id="GO:0042254">
    <property type="term" value="P:ribosome biogenesis"/>
    <property type="evidence" value="ECO:0007669"/>
    <property type="project" value="UniProtKB-UniRule"/>
</dbReference>
<evidence type="ECO:0000256" key="8">
    <source>
        <dbReference type="SAM" id="MobiDB-lite"/>
    </source>
</evidence>
<dbReference type="FunFam" id="2.70.210.12:FF:000001">
    <property type="entry name" value="GTPase Obg"/>
    <property type="match status" value="1"/>
</dbReference>
<dbReference type="NCBIfam" id="NF008954">
    <property type="entry name" value="PRK12296.1"/>
    <property type="match status" value="1"/>
</dbReference>
<keyword evidence="7" id="KW-0479">Metal-binding</keyword>
<evidence type="ECO:0000256" key="5">
    <source>
        <dbReference type="ARBA" id="ARBA00022842"/>
    </source>
</evidence>
<dbReference type="GO" id="GO:0000287">
    <property type="term" value="F:magnesium ion binding"/>
    <property type="evidence" value="ECO:0007669"/>
    <property type="project" value="InterPro"/>
</dbReference>
<evidence type="ECO:0000259" key="10">
    <source>
        <dbReference type="PROSITE" id="PS51883"/>
    </source>
</evidence>
<evidence type="ECO:0000256" key="6">
    <source>
        <dbReference type="ARBA" id="ARBA00023134"/>
    </source>
</evidence>
<dbReference type="GO" id="GO:0005737">
    <property type="term" value="C:cytoplasm"/>
    <property type="evidence" value="ECO:0007669"/>
    <property type="project" value="UniProtKB-SubCell"/>
</dbReference>
<comment type="subunit">
    <text evidence="7">Monomer.</text>
</comment>
<feature type="binding site" evidence="7">
    <location>
        <begin position="189"/>
        <end position="193"/>
    </location>
    <ligand>
        <name>GTP</name>
        <dbReference type="ChEBI" id="CHEBI:37565"/>
    </ligand>
</feature>
<protein>
    <recommendedName>
        <fullName evidence="7">GTPase Obg</fullName>
        <ecNumber evidence="7">3.6.5.-</ecNumber>
    </recommendedName>
    <alternativeName>
        <fullName evidence="7">GTP-binding protein Obg</fullName>
    </alternativeName>
</protein>
<dbReference type="HAMAP" id="MF_01454">
    <property type="entry name" value="GTPase_Obg"/>
    <property type="match status" value="1"/>
</dbReference>
<dbReference type="SUPFAM" id="SSF82051">
    <property type="entry name" value="Obg GTP-binding protein N-terminal domain"/>
    <property type="match status" value="1"/>
</dbReference>
<dbReference type="InterPro" id="IPR006074">
    <property type="entry name" value="GTP1-OBG_CS"/>
</dbReference>
<dbReference type="NCBIfam" id="TIGR02729">
    <property type="entry name" value="Obg_CgtA"/>
    <property type="match status" value="1"/>
</dbReference>
<dbReference type="EC" id="3.6.5.-" evidence="7"/>
<evidence type="ECO:0000256" key="3">
    <source>
        <dbReference type="ARBA" id="ARBA00022741"/>
    </source>
</evidence>
<dbReference type="InterPro" id="IPR045086">
    <property type="entry name" value="OBG_GTPase"/>
</dbReference>
<feature type="binding site" evidence="7">
    <location>
        <position position="191"/>
    </location>
    <ligand>
        <name>Mg(2+)</name>
        <dbReference type="ChEBI" id="CHEBI:18420"/>
    </ligand>
</feature>
<dbReference type="InterPro" id="IPR027417">
    <property type="entry name" value="P-loop_NTPase"/>
</dbReference>
<comment type="similarity">
    <text evidence="1 7">Belongs to the TRAFAC class OBG-HflX-like GTPase superfamily. OBG GTPase family.</text>
</comment>
<dbReference type="PANTHER" id="PTHR11702:SF31">
    <property type="entry name" value="MITOCHONDRIAL RIBOSOME-ASSOCIATED GTPASE 2"/>
    <property type="match status" value="1"/>
</dbReference>
<dbReference type="EMBL" id="CP030759">
    <property type="protein sequence ID" value="AXA36543.1"/>
    <property type="molecule type" value="Genomic_DNA"/>
</dbReference>
<dbReference type="InterPro" id="IPR031167">
    <property type="entry name" value="G_OBG"/>
</dbReference>
<feature type="binding site" evidence="7">
    <location>
        <begin position="314"/>
        <end position="316"/>
    </location>
    <ligand>
        <name>GTP</name>
        <dbReference type="ChEBI" id="CHEBI:37565"/>
    </ligand>
</feature>
<dbReference type="Gene3D" id="2.70.210.12">
    <property type="entry name" value="GTP1/OBG domain"/>
    <property type="match status" value="1"/>
</dbReference>
<dbReference type="CDD" id="cd01898">
    <property type="entry name" value="Obg"/>
    <property type="match status" value="1"/>
</dbReference>
<evidence type="ECO:0000256" key="2">
    <source>
        <dbReference type="ARBA" id="ARBA00022490"/>
    </source>
</evidence>
<keyword evidence="2 7" id="KW-0963">Cytoplasm</keyword>
<feature type="binding site" evidence="7">
    <location>
        <begin position="164"/>
        <end position="171"/>
    </location>
    <ligand>
        <name>GTP</name>
        <dbReference type="ChEBI" id="CHEBI:37565"/>
    </ligand>
</feature>
<dbReference type="InterPro" id="IPR014100">
    <property type="entry name" value="GTP-bd_Obg/CgtA"/>
</dbReference>
<dbReference type="NCBIfam" id="NF008956">
    <property type="entry name" value="PRK12299.1"/>
    <property type="match status" value="1"/>
</dbReference>
<evidence type="ECO:0000256" key="4">
    <source>
        <dbReference type="ARBA" id="ARBA00022801"/>
    </source>
</evidence>
<gene>
    <name evidence="7" type="primary">obg</name>
    <name evidence="11" type="ORF">BRCON_1766</name>
</gene>
<comment type="subcellular location">
    <subcellularLocation>
        <location evidence="7">Cytoplasm</location>
    </subcellularLocation>
</comment>
<dbReference type="PANTHER" id="PTHR11702">
    <property type="entry name" value="DEVELOPMENTALLY REGULATED GTP-BINDING PROTEIN-RELATED"/>
    <property type="match status" value="1"/>
</dbReference>
<reference evidence="11 12" key="1">
    <citation type="submission" date="2018-05" db="EMBL/GenBank/DDBJ databases">
        <title>A metagenomic window into the 2 km-deep terrestrial subsurface aquifer revealed taxonomically and functionally diverse microbial community comprising novel uncultured bacterial lineages.</title>
        <authorList>
            <person name="Kadnikov V.V."/>
            <person name="Mardanov A.V."/>
            <person name="Beletsky A.V."/>
            <person name="Banks D."/>
            <person name="Pimenov N.V."/>
            <person name="Frank Y.A."/>
            <person name="Karnachuk O.V."/>
            <person name="Ravin N.V."/>
        </authorList>
    </citation>
    <scope>NUCLEOTIDE SEQUENCE [LARGE SCALE GENOMIC DNA]</scope>
    <source>
        <strain evidence="11">BY</strain>
    </source>
</reference>
<evidence type="ECO:0000256" key="1">
    <source>
        <dbReference type="ARBA" id="ARBA00007699"/>
    </source>
</evidence>